<protein>
    <submittedName>
        <fullName evidence="1">Uncharacterized protein</fullName>
    </submittedName>
</protein>
<gene>
    <name evidence="1" type="ORF">OIE82_32660</name>
</gene>
<dbReference type="RefSeq" id="WP_391045397.1">
    <property type="nucleotide sequence ID" value="NZ_CP109207.1"/>
</dbReference>
<name>A0ABZ1YE02_9ACTN</name>
<organism evidence="1">
    <name type="scientific">Streptomyces althioticus</name>
    <dbReference type="NCBI Taxonomy" id="83380"/>
    <lineage>
        <taxon>Bacteria</taxon>
        <taxon>Bacillati</taxon>
        <taxon>Actinomycetota</taxon>
        <taxon>Actinomycetes</taxon>
        <taxon>Kitasatosporales</taxon>
        <taxon>Streptomycetaceae</taxon>
        <taxon>Streptomyces</taxon>
        <taxon>Streptomyces althioticus group</taxon>
    </lineage>
</organism>
<evidence type="ECO:0000313" key="1">
    <source>
        <dbReference type="EMBL" id="WUU57654.1"/>
    </source>
</evidence>
<sequence>MSENIEVVVLGGGSTLAYDHLVHAVGSGASAPGVPGGAES</sequence>
<dbReference type="EMBL" id="CP109207">
    <property type="protein sequence ID" value="WUU57654.1"/>
    <property type="molecule type" value="Genomic_DNA"/>
</dbReference>
<accession>A0ABZ1YE02</accession>
<reference evidence="1" key="1">
    <citation type="submission" date="2022-10" db="EMBL/GenBank/DDBJ databases">
        <title>The complete genomes of actinobacterial strains from the NBC collection.</title>
        <authorList>
            <person name="Joergensen T.S."/>
            <person name="Alvarez Arevalo M."/>
            <person name="Sterndorff E.B."/>
            <person name="Faurdal D."/>
            <person name="Vuksanovic O."/>
            <person name="Mourched A.-S."/>
            <person name="Charusanti P."/>
            <person name="Shaw S."/>
            <person name="Blin K."/>
            <person name="Weber T."/>
        </authorList>
    </citation>
    <scope>NUCLEOTIDE SEQUENCE [LARGE SCALE GENOMIC DNA]</scope>
    <source>
        <strain evidence="1">NBC 01686</strain>
    </source>
</reference>
<proteinExistence type="predicted"/>